<dbReference type="HOGENOM" id="CLU_000134_34_0_6"/>
<dbReference type="SUPFAM" id="SSF48403">
    <property type="entry name" value="Ankyrin repeat"/>
    <property type="match status" value="1"/>
</dbReference>
<dbReference type="Pfam" id="PF12796">
    <property type="entry name" value="Ank_2"/>
    <property type="match status" value="1"/>
</dbReference>
<dbReference type="AlphaFoldDB" id="A8GYR8"/>
<keyword evidence="2 3" id="KW-0040">ANK repeat</keyword>
<dbReference type="InterPro" id="IPR002110">
    <property type="entry name" value="Ankyrin_rpt"/>
</dbReference>
<dbReference type="Gene3D" id="1.25.40.20">
    <property type="entry name" value="Ankyrin repeat-containing domain"/>
    <property type="match status" value="1"/>
</dbReference>
<reference evidence="4 5" key="1">
    <citation type="submission" date="2007-10" db="EMBL/GenBank/DDBJ databases">
        <title>Complete sequence of Shewanella pealeana ATCC 700345.</title>
        <authorList>
            <consortium name="US DOE Joint Genome Institute"/>
            <person name="Copeland A."/>
            <person name="Lucas S."/>
            <person name="Lapidus A."/>
            <person name="Barry K."/>
            <person name="Glavina del Rio T."/>
            <person name="Dalin E."/>
            <person name="Tice H."/>
            <person name="Pitluck S."/>
            <person name="Chertkov O."/>
            <person name="Brettin T."/>
            <person name="Bruce D."/>
            <person name="Detter J.C."/>
            <person name="Han C."/>
            <person name="Schmutz J."/>
            <person name="Larimer F."/>
            <person name="Land M."/>
            <person name="Hauser L."/>
            <person name="Kyrpides N."/>
            <person name="Kim E."/>
            <person name="Zhao J.-S.Z."/>
            <person name="Manno D."/>
            <person name="Hawari J."/>
            <person name="Richardson P."/>
        </authorList>
    </citation>
    <scope>NUCLEOTIDE SEQUENCE [LARGE SCALE GENOMIC DNA]</scope>
    <source>
        <strain evidence="5">ATCC 700345 / ANG-SQ1</strain>
    </source>
</reference>
<dbReference type="PANTHER" id="PTHR24173:SF74">
    <property type="entry name" value="ANKYRIN REPEAT DOMAIN-CONTAINING PROTEIN 16"/>
    <property type="match status" value="1"/>
</dbReference>
<protein>
    <submittedName>
        <fullName evidence="4">Ankyrin</fullName>
    </submittedName>
</protein>
<evidence type="ECO:0000256" key="3">
    <source>
        <dbReference type="PROSITE-ProRule" id="PRU00023"/>
    </source>
</evidence>
<dbReference type="EMBL" id="CP000851">
    <property type="protein sequence ID" value="ABV85455.1"/>
    <property type="molecule type" value="Genomic_DNA"/>
</dbReference>
<evidence type="ECO:0000256" key="1">
    <source>
        <dbReference type="ARBA" id="ARBA00022737"/>
    </source>
</evidence>
<dbReference type="PANTHER" id="PTHR24173">
    <property type="entry name" value="ANKYRIN REPEAT CONTAINING"/>
    <property type="match status" value="1"/>
</dbReference>
<proteinExistence type="predicted"/>
<organism evidence="4 5">
    <name type="scientific">Shewanella pealeana (strain ATCC 700345 / ANG-SQ1)</name>
    <dbReference type="NCBI Taxonomy" id="398579"/>
    <lineage>
        <taxon>Bacteria</taxon>
        <taxon>Pseudomonadati</taxon>
        <taxon>Pseudomonadota</taxon>
        <taxon>Gammaproteobacteria</taxon>
        <taxon>Alteromonadales</taxon>
        <taxon>Shewanellaceae</taxon>
        <taxon>Shewanella</taxon>
    </lineage>
</organism>
<evidence type="ECO:0000256" key="2">
    <source>
        <dbReference type="ARBA" id="ARBA00023043"/>
    </source>
</evidence>
<evidence type="ECO:0000313" key="5">
    <source>
        <dbReference type="Proteomes" id="UP000002608"/>
    </source>
</evidence>
<keyword evidence="5" id="KW-1185">Reference proteome</keyword>
<evidence type="ECO:0000313" key="4">
    <source>
        <dbReference type="EMBL" id="ABV85455.1"/>
    </source>
</evidence>
<keyword evidence="1" id="KW-0677">Repeat</keyword>
<dbReference type="SMART" id="SM00248">
    <property type="entry name" value="ANK"/>
    <property type="match status" value="3"/>
</dbReference>
<sequence>MHRTFSLKQTIPLWWLALVVSILTAIFSTNNAQVNSLEIENSDKRLGLQVNSQTAQMRLLVDYFFAAARTGDIEVLNHFIEAGFPIDQRNNQSYSALMVAAYNGQAQAASVLLEHGANACLQDKRGNTAMMGAVIKAEFAIVKQLYSQECDAELTNNSGMTLQEFAQYWGQSSKLKEASLAAKQSLLSSAVL</sequence>
<dbReference type="KEGG" id="spl:Spea_0126"/>
<dbReference type="STRING" id="398579.Spea_0126"/>
<dbReference type="eggNOG" id="COG0666">
    <property type="taxonomic scope" value="Bacteria"/>
</dbReference>
<dbReference type="OrthoDB" id="307920at2"/>
<gene>
    <name evidence="4" type="ordered locus">Spea_0126</name>
</gene>
<feature type="repeat" description="ANK" evidence="3">
    <location>
        <begin position="92"/>
        <end position="124"/>
    </location>
</feature>
<dbReference type="PROSITE" id="PS50088">
    <property type="entry name" value="ANK_REPEAT"/>
    <property type="match status" value="1"/>
</dbReference>
<dbReference type="PROSITE" id="PS50297">
    <property type="entry name" value="ANK_REP_REGION"/>
    <property type="match status" value="1"/>
</dbReference>
<dbReference type="Proteomes" id="UP000002608">
    <property type="component" value="Chromosome"/>
</dbReference>
<name>A8GYR8_SHEPA</name>
<accession>A8GYR8</accession>
<dbReference type="RefSeq" id="WP_012153401.1">
    <property type="nucleotide sequence ID" value="NC_009901.1"/>
</dbReference>
<dbReference type="InterPro" id="IPR036770">
    <property type="entry name" value="Ankyrin_rpt-contain_sf"/>
</dbReference>